<evidence type="ECO:0000256" key="2">
    <source>
        <dbReference type="ARBA" id="ARBA00006024"/>
    </source>
</evidence>
<organism evidence="13 14">
    <name type="scientific">Allomeiothermus silvanus (strain ATCC 700542 / DSM 9946 / NBRC 106475 / NCIMB 13440 / VI-R2)</name>
    <name type="common">Thermus silvanus</name>
    <dbReference type="NCBI Taxonomy" id="526227"/>
    <lineage>
        <taxon>Bacteria</taxon>
        <taxon>Thermotogati</taxon>
        <taxon>Deinococcota</taxon>
        <taxon>Deinococci</taxon>
        <taxon>Thermales</taxon>
        <taxon>Thermaceae</taxon>
        <taxon>Allomeiothermus</taxon>
    </lineage>
</organism>
<feature type="transmembrane region" description="Helical" evidence="10">
    <location>
        <begin position="107"/>
        <end position="124"/>
    </location>
</feature>
<dbReference type="Proteomes" id="UP000001916">
    <property type="component" value="Chromosome"/>
</dbReference>
<dbReference type="CDD" id="cd07546">
    <property type="entry name" value="P-type_ATPase_Pb_Zn_Cd2-like"/>
    <property type="match status" value="1"/>
</dbReference>
<dbReference type="InterPro" id="IPR023299">
    <property type="entry name" value="ATPase_P-typ_cyto_dom_N"/>
</dbReference>
<dbReference type="InterPro" id="IPR044492">
    <property type="entry name" value="P_typ_ATPase_HD_dom"/>
</dbReference>
<evidence type="ECO:0000256" key="11">
    <source>
        <dbReference type="SAM" id="MobiDB-lite"/>
    </source>
</evidence>
<dbReference type="InterPro" id="IPR036163">
    <property type="entry name" value="HMA_dom_sf"/>
</dbReference>
<keyword evidence="9 10" id="KW-0472">Membrane</keyword>
<dbReference type="Gene3D" id="3.40.1110.10">
    <property type="entry name" value="Calcium-transporting ATPase, cytoplasmic domain N"/>
    <property type="match status" value="1"/>
</dbReference>
<dbReference type="PROSITE" id="PS50846">
    <property type="entry name" value="HMA_2"/>
    <property type="match status" value="1"/>
</dbReference>
<dbReference type="GO" id="GO:0015086">
    <property type="term" value="F:cadmium ion transmembrane transporter activity"/>
    <property type="evidence" value="ECO:0007669"/>
    <property type="project" value="TreeGrafter"/>
</dbReference>
<evidence type="ECO:0000256" key="9">
    <source>
        <dbReference type="ARBA" id="ARBA00023136"/>
    </source>
</evidence>
<proteinExistence type="inferred from homology"/>
<feature type="transmembrane region" description="Helical" evidence="10">
    <location>
        <begin position="666"/>
        <end position="686"/>
    </location>
</feature>
<accession>D7BFG0</accession>
<keyword evidence="14" id="KW-1185">Reference proteome</keyword>
<dbReference type="KEGG" id="msv:Mesil_1627"/>
<feature type="transmembrane region" description="Helical" evidence="10">
    <location>
        <begin position="130"/>
        <end position="145"/>
    </location>
</feature>
<dbReference type="NCBIfam" id="TIGR01494">
    <property type="entry name" value="ATPase_P-type"/>
    <property type="match status" value="1"/>
</dbReference>
<dbReference type="InterPro" id="IPR006121">
    <property type="entry name" value="HMA_dom"/>
</dbReference>
<dbReference type="InterPro" id="IPR023298">
    <property type="entry name" value="ATPase_P-typ_TM_dom_sf"/>
</dbReference>
<feature type="transmembrane region" description="Helical" evidence="10">
    <location>
        <begin position="180"/>
        <end position="198"/>
    </location>
</feature>
<dbReference type="PRINTS" id="PR00941">
    <property type="entry name" value="CDATPASE"/>
</dbReference>
<dbReference type="HOGENOM" id="CLU_001771_6_4_0"/>
<dbReference type="OrthoDB" id="23781at2"/>
<dbReference type="NCBIfam" id="TIGR01511">
    <property type="entry name" value="ATPase-IB1_Cu"/>
    <property type="match status" value="1"/>
</dbReference>
<dbReference type="InterPro" id="IPR023214">
    <property type="entry name" value="HAD_sf"/>
</dbReference>
<keyword evidence="7" id="KW-1278">Translocase</keyword>
<dbReference type="PANTHER" id="PTHR48085:SF5">
    <property type="entry name" value="CADMIUM_ZINC-TRANSPORTING ATPASE HMA4-RELATED"/>
    <property type="match status" value="1"/>
</dbReference>
<dbReference type="FunFam" id="2.70.150.10:FF:000002">
    <property type="entry name" value="Copper-transporting ATPase 1, putative"/>
    <property type="match status" value="1"/>
</dbReference>
<feature type="transmembrane region" description="Helical" evidence="10">
    <location>
        <begin position="365"/>
        <end position="385"/>
    </location>
</feature>
<dbReference type="SUPFAM" id="SSF81665">
    <property type="entry name" value="Calcium ATPase, transmembrane domain M"/>
    <property type="match status" value="1"/>
</dbReference>
<dbReference type="STRING" id="526227.Mesil_1627"/>
<dbReference type="Gene3D" id="3.30.70.100">
    <property type="match status" value="1"/>
</dbReference>
<evidence type="ECO:0000256" key="1">
    <source>
        <dbReference type="ARBA" id="ARBA00004141"/>
    </source>
</evidence>
<dbReference type="SUPFAM" id="SSF81653">
    <property type="entry name" value="Calcium ATPase, transduction domain A"/>
    <property type="match status" value="1"/>
</dbReference>
<comment type="subcellular location">
    <subcellularLocation>
        <location evidence="10">Cell membrane</location>
    </subcellularLocation>
    <subcellularLocation>
        <location evidence="1">Membrane</location>
        <topology evidence="1">Multi-pass membrane protein</topology>
    </subcellularLocation>
</comment>
<keyword evidence="8 10" id="KW-1133">Transmembrane helix</keyword>
<dbReference type="GO" id="GO:0005524">
    <property type="term" value="F:ATP binding"/>
    <property type="evidence" value="ECO:0007669"/>
    <property type="project" value="UniProtKB-UniRule"/>
</dbReference>
<dbReference type="PROSITE" id="PS00154">
    <property type="entry name" value="ATPASE_E1_E2"/>
    <property type="match status" value="1"/>
</dbReference>
<evidence type="ECO:0000256" key="10">
    <source>
        <dbReference type="RuleBase" id="RU362081"/>
    </source>
</evidence>
<dbReference type="GO" id="GO:0019829">
    <property type="term" value="F:ATPase-coupled monoatomic cation transmembrane transporter activity"/>
    <property type="evidence" value="ECO:0007669"/>
    <property type="project" value="InterPro"/>
</dbReference>
<keyword evidence="6 10" id="KW-0067">ATP-binding</keyword>
<dbReference type="SFLD" id="SFLDS00003">
    <property type="entry name" value="Haloacid_Dehalogenase"/>
    <property type="match status" value="1"/>
</dbReference>
<evidence type="ECO:0000256" key="3">
    <source>
        <dbReference type="ARBA" id="ARBA00022692"/>
    </source>
</evidence>
<feature type="transmembrane region" description="Helical" evidence="10">
    <location>
        <begin position="157"/>
        <end position="174"/>
    </location>
</feature>
<dbReference type="Gene3D" id="2.70.150.10">
    <property type="entry name" value="Calcium-transporting ATPase, cytoplasmic transduction domain A"/>
    <property type="match status" value="1"/>
</dbReference>
<evidence type="ECO:0000259" key="12">
    <source>
        <dbReference type="PROSITE" id="PS50846"/>
    </source>
</evidence>
<sequence length="718" mass="74714">MAAYSSKSSTPEYCYRVEGMDCAECASKIETVIGKTPGARNPQVVFATQTLRFHLDESVTPREQVEARLRSLGYQPTLQSAPGEGQAAGLEHGDTHRPWHATRQGHGVLLTGALLAAAFAFGFLEPRLAQWGYVAATLVGVWPLARKAWAGVRLGNPFGINTLVTIAAIGAVVIGEAPEAAVVVFLFAVGELLEGIAAGRARAGIKALAALAPKTAFLLEGEGEDIRTREVPASSLRVGQVVQVRPGGRVPADGTILSGFSALDDSPVTGESVPVSKGPGDRVFAGSINTDGVLTVRVDKDPSDNTIARIIHLVEEAQGSKAPTARFIDRFSRYYTPGVLAIATLIAVVPPLFLGGAWHEWLYKALALLLIGCPCALVLSVPAAITSAISAGARRGLLIKGGAVLETLARVRTVAFDKTGTLTEGRPRVTDVVALEGSEAELLGLAAAVEQGSSHPLAKAIVEKADEVGATLPPSSDQQAVQGKGAQAMVQGRTLVVGSPRYAAELAPLAAEVAGQIEAMELQGKTVVVLLNPPTPLGLIALRDEPRPDAREALARLEGLGVRCVMLTGDNARTGRAVAEGLGLEVRAELMPEDKLRAVGELGQGRPVAMVGDGINDAPALARADVGIAMGGGTDVALETADAAVLRGSVRGVAELVRLSRGTMRVVAQNIAFALGLKAVFLATTLLGVTGLWPAVLADTGATALVTLNALRLLRWRY</sequence>
<dbReference type="NCBIfam" id="TIGR01525">
    <property type="entry name" value="ATPase-IB_hvy"/>
    <property type="match status" value="1"/>
</dbReference>
<feature type="domain" description="HMA" evidence="12">
    <location>
        <begin position="11"/>
        <end position="77"/>
    </location>
</feature>
<dbReference type="InterPro" id="IPR027256">
    <property type="entry name" value="P-typ_ATPase_IB"/>
</dbReference>
<dbReference type="InterPro" id="IPR018303">
    <property type="entry name" value="ATPase_P-typ_P_site"/>
</dbReference>
<evidence type="ECO:0000313" key="13">
    <source>
        <dbReference type="EMBL" id="ADH63513.1"/>
    </source>
</evidence>
<dbReference type="InterPro" id="IPR051014">
    <property type="entry name" value="Cation_Transport_ATPase_IB"/>
</dbReference>
<evidence type="ECO:0000256" key="4">
    <source>
        <dbReference type="ARBA" id="ARBA00022723"/>
    </source>
</evidence>
<dbReference type="eggNOG" id="COG2217">
    <property type="taxonomic scope" value="Bacteria"/>
</dbReference>
<keyword evidence="10" id="KW-1003">Cell membrane</keyword>
<dbReference type="Pfam" id="PF00702">
    <property type="entry name" value="Hydrolase"/>
    <property type="match status" value="1"/>
</dbReference>
<dbReference type="Pfam" id="PF00403">
    <property type="entry name" value="HMA"/>
    <property type="match status" value="1"/>
</dbReference>
<dbReference type="GO" id="GO:0016887">
    <property type="term" value="F:ATP hydrolysis activity"/>
    <property type="evidence" value="ECO:0007669"/>
    <property type="project" value="InterPro"/>
</dbReference>
<dbReference type="SUPFAM" id="SSF55008">
    <property type="entry name" value="HMA, heavy metal-associated domain"/>
    <property type="match status" value="1"/>
</dbReference>
<evidence type="ECO:0000256" key="8">
    <source>
        <dbReference type="ARBA" id="ARBA00022989"/>
    </source>
</evidence>
<dbReference type="SFLD" id="SFLDG00002">
    <property type="entry name" value="C1.7:_P-type_atpase_like"/>
    <property type="match status" value="1"/>
</dbReference>
<name>D7BFG0_ALLS1</name>
<dbReference type="InterPro" id="IPR036412">
    <property type="entry name" value="HAD-like_sf"/>
</dbReference>
<comment type="similarity">
    <text evidence="2 10">Belongs to the cation transport ATPase (P-type) (TC 3.A.3) family. Type IB subfamily.</text>
</comment>
<dbReference type="RefSeq" id="WP_013158076.1">
    <property type="nucleotide sequence ID" value="NC_014212.1"/>
</dbReference>
<dbReference type="PRINTS" id="PR00119">
    <property type="entry name" value="CATATPASE"/>
</dbReference>
<dbReference type="SUPFAM" id="SSF56784">
    <property type="entry name" value="HAD-like"/>
    <property type="match status" value="1"/>
</dbReference>
<dbReference type="InterPro" id="IPR001757">
    <property type="entry name" value="P_typ_ATPase"/>
</dbReference>
<keyword evidence="5 10" id="KW-0547">Nucleotide-binding</keyword>
<protein>
    <submittedName>
        <fullName evidence="13">Heavy metal translocating P-type ATPase</fullName>
    </submittedName>
</protein>
<dbReference type="EMBL" id="CP002042">
    <property type="protein sequence ID" value="ADH63513.1"/>
    <property type="molecule type" value="Genomic_DNA"/>
</dbReference>
<dbReference type="InterPro" id="IPR059000">
    <property type="entry name" value="ATPase_P-type_domA"/>
</dbReference>
<dbReference type="AlphaFoldDB" id="D7BFG0"/>
<dbReference type="GO" id="GO:0005886">
    <property type="term" value="C:plasma membrane"/>
    <property type="evidence" value="ECO:0007669"/>
    <property type="project" value="UniProtKB-SubCell"/>
</dbReference>
<gene>
    <name evidence="13" type="ordered locus">Mesil_1627</name>
</gene>
<feature type="region of interest" description="Disordered" evidence="11">
    <location>
        <begin position="76"/>
        <end position="97"/>
    </location>
</feature>
<dbReference type="GO" id="GO:0046872">
    <property type="term" value="F:metal ion binding"/>
    <property type="evidence" value="ECO:0007669"/>
    <property type="project" value="UniProtKB-KW"/>
</dbReference>
<dbReference type="InterPro" id="IPR008250">
    <property type="entry name" value="ATPase_P-typ_transduc_dom_A_sf"/>
</dbReference>
<keyword evidence="4 10" id="KW-0479">Metal-binding</keyword>
<dbReference type="PANTHER" id="PTHR48085">
    <property type="entry name" value="CADMIUM/ZINC-TRANSPORTING ATPASE HMA2-RELATED"/>
    <property type="match status" value="1"/>
</dbReference>
<dbReference type="NCBIfam" id="TIGR01512">
    <property type="entry name" value="ATPase-IB2_Cd"/>
    <property type="match status" value="1"/>
</dbReference>
<dbReference type="Gene3D" id="3.40.50.1000">
    <property type="entry name" value="HAD superfamily/HAD-like"/>
    <property type="match status" value="1"/>
</dbReference>
<dbReference type="CDD" id="cd00371">
    <property type="entry name" value="HMA"/>
    <property type="match status" value="1"/>
</dbReference>
<dbReference type="Pfam" id="PF00122">
    <property type="entry name" value="E1-E2_ATPase"/>
    <property type="match status" value="1"/>
</dbReference>
<evidence type="ECO:0000256" key="5">
    <source>
        <dbReference type="ARBA" id="ARBA00022741"/>
    </source>
</evidence>
<evidence type="ECO:0000256" key="6">
    <source>
        <dbReference type="ARBA" id="ARBA00022840"/>
    </source>
</evidence>
<reference evidence="13 14" key="1">
    <citation type="journal article" date="2010" name="Stand. Genomic Sci.">
        <title>Complete genome sequence of Meiothermus silvanus type strain (VI-R2).</title>
        <authorList>
            <person name="Sikorski J."/>
            <person name="Tindall B.J."/>
            <person name="Lowry S."/>
            <person name="Lucas S."/>
            <person name="Nolan M."/>
            <person name="Copeland A."/>
            <person name="Glavina Del Rio T."/>
            <person name="Tice H."/>
            <person name="Cheng J.F."/>
            <person name="Han C."/>
            <person name="Pitluck S."/>
            <person name="Liolios K."/>
            <person name="Ivanova N."/>
            <person name="Mavromatis K."/>
            <person name="Mikhailova N."/>
            <person name="Pati A."/>
            <person name="Goodwin L."/>
            <person name="Chen A."/>
            <person name="Palaniappan K."/>
            <person name="Land M."/>
            <person name="Hauser L."/>
            <person name="Chang Y.J."/>
            <person name="Jeffries C.D."/>
            <person name="Rohde M."/>
            <person name="Goker M."/>
            <person name="Woyke T."/>
            <person name="Bristow J."/>
            <person name="Eisen J.A."/>
            <person name="Markowitz V."/>
            <person name="Hugenholtz P."/>
            <person name="Kyrpides N.C."/>
            <person name="Klenk H.P."/>
            <person name="Lapidus A."/>
        </authorList>
    </citation>
    <scope>NUCLEOTIDE SEQUENCE [LARGE SCALE GENOMIC DNA]</scope>
    <source>
        <strain evidence="14">ATCC 700542 / DSM 9946 / VI-R2</strain>
    </source>
</reference>
<keyword evidence="3 10" id="KW-0812">Transmembrane</keyword>
<dbReference type="SFLD" id="SFLDF00027">
    <property type="entry name" value="p-type_atpase"/>
    <property type="match status" value="1"/>
</dbReference>
<feature type="transmembrane region" description="Helical" evidence="10">
    <location>
        <begin position="334"/>
        <end position="353"/>
    </location>
</feature>
<evidence type="ECO:0000256" key="7">
    <source>
        <dbReference type="ARBA" id="ARBA00022967"/>
    </source>
</evidence>
<evidence type="ECO:0000313" key="14">
    <source>
        <dbReference type="Proteomes" id="UP000001916"/>
    </source>
</evidence>